<dbReference type="InterPro" id="IPR051380">
    <property type="entry name" value="pH-response_reg_palI/RIM9"/>
</dbReference>
<dbReference type="EMBL" id="JACAZE010000002">
    <property type="protein sequence ID" value="KAF7321046.1"/>
    <property type="molecule type" value="Genomic_DNA"/>
</dbReference>
<dbReference type="Pfam" id="PF06687">
    <property type="entry name" value="SUR7"/>
    <property type="match status" value="1"/>
</dbReference>
<feature type="signal peptide" evidence="6">
    <location>
        <begin position="1"/>
        <end position="25"/>
    </location>
</feature>
<dbReference type="OrthoDB" id="2354757at2759"/>
<evidence type="ECO:0000256" key="1">
    <source>
        <dbReference type="ARBA" id="ARBA00004141"/>
    </source>
</evidence>
<protein>
    <recommendedName>
        <fullName evidence="9">Pali-domain-containing protein</fullName>
    </recommendedName>
</protein>
<dbReference type="PANTHER" id="PTHR28013:SF3">
    <property type="entry name" value="PROTEIN DCV1-RELATED"/>
    <property type="match status" value="1"/>
</dbReference>
<evidence type="ECO:0008006" key="9">
    <source>
        <dbReference type="Google" id="ProtNLM"/>
    </source>
</evidence>
<evidence type="ECO:0000313" key="8">
    <source>
        <dbReference type="Proteomes" id="UP000613580"/>
    </source>
</evidence>
<comment type="subcellular location">
    <subcellularLocation>
        <location evidence="1">Membrane</location>
        <topology evidence="1">Multi-pass membrane protein</topology>
    </subcellularLocation>
</comment>
<accession>A0A8H6WL31</accession>
<feature type="transmembrane region" description="Helical" evidence="5">
    <location>
        <begin position="98"/>
        <end position="116"/>
    </location>
</feature>
<evidence type="ECO:0000256" key="5">
    <source>
        <dbReference type="SAM" id="Phobius"/>
    </source>
</evidence>
<proteinExistence type="predicted"/>
<dbReference type="Proteomes" id="UP000613580">
    <property type="component" value="Unassembled WGS sequence"/>
</dbReference>
<dbReference type="GO" id="GO:0032153">
    <property type="term" value="C:cell division site"/>
    <property type="evidence" value="ECO:0007669"/>
    <property type="project" value="TreeGrafter"/>
</dbReference>
<keyword evidence="3 5" id="KW-1133">Transmembrane helix</keyword>
<reference evidence="7" key="1">
    <citation type="submission" date="2020-05" db="EMBL/GenBank/DDBJ databases">
        <title>Mycena genomes resolve the evolution of fungal bioluminescence.</title>
        <authorList>
            <person name="Tsai I.J."/>
        </authorList>
    </citation>
    <scope>NUCLEOTIDE SEQUENCE</scope>
    <source>
        <strain evidence="7">110903Hualien_Pintung</strain>
    </source>
</reference>
<comment type="caution">
    <text evidence="7">The sequence shown here is derived from an EMBL/GenBank/DDBJ whole genome shotgun (WGS) entry which is preliminary data.</text>
</comment>
<sequence>MFALHIGTFLIFAGFALLLVASISAPTVSKIDFLHIPLSNGSSVMFGSLGYCILNSGGGHSCTPTGVGYKIGDEINALGFDAFNSAQDTTLHGLTQAFILHQIGTGVAGIALLLALCSHRLGYLVASAVAFLAFLIATAVMIIDFVTFGSVKHHVDHNGGSSKFGNAIWMVLAAAIVLFFASIATCFACITGRRHQRKRTASTY</sequence>
<feature type="transmembrane region" description="Helical" evidence="5">
    <location>
        <begin position="167"/>
        <end position="190"/>
    </location>
</feature>
<dbReference type="GO" id="GO:0005886">
    <property type="term" value="C:plasma membrane"/>
    <property type="evidence" value="ECO:0007669"/>
    <property type="project" value="InterPro"/>
</dbReference>
<keyword evidence="2 5" id="KW-0812">Transmembrane</keyword>
<dbReference type="PANTHER" id="PTHR28013">
    <property type="entry name" value="PROTEIN DCV1-RELATED"/>
    <property type="match status" value="1"/>
</dbReference>
<feature type="transmembrane region" description="Helical" evidence="5">
    <location>
        <begin position="123"/>
        <end position="147"/>
    </location>
</feature>
<evidence type="ECO:0000256" key="4">
    <source>
        <dbReference type="ARBA" id="ARBA00023136"/>
    </source>
</evidence>
<dbReference type="InterPro" id="IPR009571">
    <property type="entry name" value="SUR7/Rim9-like_fungi"/>
</dbReference>
<dbReference type="GO" id="GO:0035838">
    <property type="term" value="C:growing cell tip"/>
    <property type="evidence" value="ECO:0007669"/>
    <property type="project" value="TreeGrafter"/>
</dbReference>
<evidence type="ECO:0000313" key="7">
    <source>
        <dbReference type="EMBL" id="KAF7321046.1"/>
    </source>
</evidence>
<keyword evidence="8" id="KW-1185">Reference proteome</keyword>
<evidence type="ECO:0000256" key="2">
    <source>
        <dbReference type="ARBA" id="ARBA00022692"/>
    </source>
</evidence>
<name>A0A8H6WL31_MYCCL</name>
<evidence type="ECO:0000256" key="6">
    <source>
        <dbReference type="SAM" id="SignalP"/>
    </source>
</evidence>
<organism evidence="7 8">
    <name type="scientific">Mycena chlorophos</name>
    <name type="common">Agaric fungus</name>
    <name type="synonym">Agaricus chlorophos</name>
    <dbReference type="NCBI Taxonomy" id="658473"/>
    <lineage>
        <taxon>Eukaryota</taxon>
        <taxon>Fungi</taxon>
        <taxon>Dikarya</taxon>
        <taxon>Basidiomycota</taxon>
        <taxon>Agaricomycotina</taxon>
        <taxon>Agaricomycetes</taxon>
        <taxon>Agaricomycetidae</taxon>
        <taxon>Agaricales</taxon>
        <taxon>Marasmiineae</taxon>
        <taxon>Mycenaceae</taxon>
        <taxon>Mycena</taxon>
    </lineage>
</organism>
<dbReference type="AlphaFoldDB" id="A0A8H6WL31"/>
<gene>
    <name evidence="7" type="ORF">HMN09_00191900</name>
</gene>
<keyword evidence="6" id="KW-0732">Signal</keyword>
<evidence type="ECO:0000256" key="3">
    <source>
        <dbReference type="ARBA" id="ARBA00022989"/>
    </source>
</evidence>
<keyword evidence="4 5" id="KW-0472">Membrane</keyword>
<feature type="chain" id="PRO_5034690108" description="Pali-domain-containing protein" evidence="6">
    <location>
        <begin position="26"/>
        <end position="204"/>
    </location>
</feature>